<dbReference type="HAMAP" id="MF_00978">
    <property type="entry name" value="Bifunct_BirA"/>
    <property type="match status" value="1"/>
</dbReference>
<organism evidence="5 6">
    <name type="scientific">Paenibacillus yanchengensis</name>
    <dbReference type="NCBI Taxonomy" id="2035833"/>
    <lineage>
        <taxon>Bacteria</taxon>
        <taxon>Bacillati</taxon>
        <taxon>Bacillota</taxon>
        <taxon>Bacilli</taxon>
        <taxon>Bacillales</taxon>
        <taxon>Paenibacillaceae</taxon>
        <taxon>Paenibacillus</taxon>
    </lineage>
</organism>
<name>A0ABW4YJW1_9BACL</name>
<feature type="domain" description="BPL/LPL catalytic" evidence="4">
    <location>
        <begin position="68"/>
        <end position="259"/>
    </location>
</feature>
<dbReference type="EMBL" id="JBHUHO010000029">
    <property type="protein sequence ID" value="MFD2115929.1"/>
    <property type="molecule type" value="Genomic_DNA"/>
</dbReference>
<dbReference type="CDD" id="cd16442">
    <property type="entry name" value="BPL"/>
    <property type="match status" value="1"/>
</dbReference>
<reference evidence="6" key="1">
    <citation type="journal article" date="2019" name="Int. J. Syst. Evol. Microbiol.">
        <title>The Global Catalogue of Microorganisms (GCM) 10K type strain sequencing project: providing services to taxonomists for standard genome sequencing and annotation.</title>
        <authorList>
            <consortium name="The Broad Institute Genomics Platform"/>
            <consortium name="The Broad Institute Genome Sequencing Center for Infectious Disease"/>
            <person name="Wu L."/>
            <person name="Ma J."/>
        </authorList>
    </citation>
    <scope>NUCLEOTIDE SEQUENCE [LARGE SCALE GENOMIC DNA]</scope>
    <source>
        <strain evidence="6">GH52</strain>
    </source>
</reference>
<dbReference type="NCBIfam" id="TIGR00121">
    <property type="entry name" value="birA_ligase"/>
    <property type="match status" value="1"/>
</dbReference>
<dbReference type="InterPro" id="IPR004143">
    <property type="entry name" value="BPL_LPL_catalytic"/>
</dbReference>
<evidence type="ECO:0000256" key="1">
    <source>
        <dbReference type="ARBA" id="ARBA00022598"/>
    </source>
</evidence>
<evidence type="ECO:0000259" key="4">
    <source>
        <dbReference type="PROSITE" id="PS51733"/>
    </source>
</evidence>
<keyword evidence="2 3" id="KW-0092">Biotin</keyword>
<dbReference type="Pfam" id="PF08279">
    <property type="entry name" value="HTH_11"/>
    <property type="match status" value="1"/>
</dbReference>
<dbReference type="GO" id="GO:0004077">
    <property type="term" value="F:biotin--[biotin carboxyl-carrier protein] ligase activity"/>
    <property type="evidence" value="ECO:0007669"/>
    <property type="project" value="UniProtKB-EC"/>
</dbReference>
<keyword evidence="6" id="KW-1185">Reference proteome</keyword>
<keyword evidence="3" id="KW-0547">Nucleotide-binding</keyword>
<dbReference type="InterPro" id="IPR036390">
    <property type="entry name" value="WH_DNA-bd_sf"/>
</dbReference>
<feature type="DNA-binding region" description="H-T-H motif" evidence="3">
    <location>
        <begin position="20"/>
        <end position="39"/>
    </location>
</feature>
<keyword evidence="1 3" id="KW-0436">Ligase</keyword>
<proteinExistence type="inferred from homology"/>
<keyword evidence="3" id="KW-0238">DNA-binding</keyword>
<feature type="binding site" evidence="3">
    <location>
        <begin position="119"/>
        <end position="121"/>
    </location>
    <ligand>
        <name>biotin</name>
        <dbReference type="ChEBI" id="CHEBI:57586"/>
    </ligand>
</feature>
<evidence type="ECO:0000256" key="3">
    <source>
        <dbReference type="HAMAP-Rule" id="MF_00978"/>
    </source>
</evidence>
<dbReference type="InterPro" id="IPR030855">
    <property type="entry name" value="Bifunct_BirA"/>
</dbReference>
<evidence type="ECO:0000313" key="5">
    <source>
        <dbReference type="EMBL" id="MFD2115929.1"/>
    </source>
</evidence>
<dbReference type="InterPro" id="IPR013196">
    <property type="entry name" value="HTH_11"/>
</dbReference>
<evidence type="ECO:0000256" key="2">
    <source>
        <dbReference type="ARBA" id="ARBA00023267"/>
    </source>
</evidence>
<dbReference type="Proteomes" id="UP001597362">
    <property type="component" value="Unassembled WGS sequence"/>
</dbReference>
<dbReference type="PANTHER" id="PTHR12835">
    <property type="entry name" value="BIOTIN PROTEIN LIGASE"/>
    <property type="match status" value="1"/>
</dbReference>
<dbReference type="Gene3D" id="3.30.930.10">
    <property type="entry name" value="Bira Bifunctional Protein, Domain 2"/>
    <property type="match status" value="1"/>
</dbReference>
<dbReference type="Pfam" id="PF02237">
    <property type="entry name" value="BPL_C"/>
    <property type="match status" value="1"/>
</dbReference>
<dbReference type="EC" id="6.3.4.15" evidence="3"/>
<keyword evidence="3" id="KW-0804">Transcription</keyword>
<gene>
    <name evidence="3" type="primary">birA</name>
    <name evidence="5" type="ORF">ACFSJH_09360</name>
</gene>
<sequence length="327" mass="35901">MLVSSLLDIFKSNPNEYLSGTKLSELLGVSRTAIWKQIRKLEAEGYEFEASTKLGYKLMMHPSSLDRDLIAKQLHTKTFGQQINVYPAVDSTQNVAREAAEQGAPEGTLFIAEQQLSGRGRMGRQWVSPAGKGIYLSMILRPNVAIPFAPQLTLLTAVALCRSLRTITALPIGIKWPNDLLIGQQKISGILLESATEDTRIKYIIAGIGISVNLTEKDYTEQLLVKATSLRLAAGKPFDRATIVGQFLLEWEQLYESYLAAGFQAIIPIWEALSVSLGKPTTITTHNETIVATPIGLDESGAIRIQLEDGSERAIFSAEMGQPNIKK</sequence>
<dbReference type="RefSeq" id="WP_377772047.1">
    <property type="nucleotide sequence ID" value="NZ_JBHUHO010000029.1"/>
</dbReference>
<dbReference type="SUPFAM" id="SSF55681">
    <property type="entry name" value="Class II aaRS and biotin synthetases"/>
    <property type="match status" value="1"/>
</dbReference>
<comment type="catalytic activity">
    <reaction evidence="3">
        <text>biotin + L-lysyl-[protein] + ATP = N(6)-biotinyl-L-lysyl-[protein] + AMP + diphosphate + H(+)</text>
        <dbReference type="Rhea" id="RHEA:11756"/>
        <dbReference type="Rhea" id="RHEA-COMP:9752"/>
        <dbReference type="Rhea" id="RHEA-COMP:10505"/>
        <dbReference type="ChEBI" id="CHEBI:15378"/>
        <dbReference type="ChEBI" id="CHEBI:29969"/>
        <dbReference type="ChEBI" id="CHEBI:30616"/>
        <dbReference type="ChEBI" id="CHEBI:33019"/>
        <dbReference type="ChEBI" id="CHEBI:57586"/>
        <dbReference type="ChEBI" id="CHEBI:83144"/>
        <dbReference type="ChEBI" id="CHEBI:456215"/>
        <dbReference type="EC" id="6.3.4.15"/>
    </reaction>
</comment>
<feature type="binding site" evidence="3">
    <location>
        <position position="115"/>
    </location>
    <ligand>
        <name>biotin</name>
        <dbReference type="ChEBI" id="CHEBI:57586"/>
    </ligand>
</feature>
<keyword evidence="3" id="KW-0067">ATP-binding</keyword>
<evidence type="ECO:0000313" key="6">
    <source>
        <dbReference type="Proteomes" id="UP001597362"/>
    </source>
</evidence>
<comment type="caution">
    <text evidence="5">The sequence shown here is derived from an EMBL/GenBank/DDBJ whole genome shotgun (WGS) entry which is preliminary data.</text>
</comment>
<keyword evidence="3" id="KW-0678">Repressor</keyword>
<dbReference type="InterPro" id="IPR004408">
    <property type="entry name" value="Biotin_CoA_COase_ligase"/>
</dbReference>
<feature type="binding site" evidence="3">
    <location>
        <position position="186"/>
    </location>
    <ligand>
        <name>biotin</name>
        <dbReference type="ChEBI" id="CHEBI:57586"/>
    </ligand>
</feature>
<accession>A0ABW4YJW1</accession>
<keyword evidence="3" id="KW-0805">Transcription regulation</keyword>
<comment type="caution">
    <text evidence="3">Lacks conserved residue(s) required for the propagation of feature annotation.</text>
</comment>
<comment type="function">
    <text evidence="3">Acts both as a biotin--[acetyl-CoA-carboxylase] ligase and a repressor.</text>
</comment>
<comment type="similarity">
    <text evidence="3">Belongs to the biotin--protein ligase family.</text>
</comment>
<dbReference type="InterPro" id="IPR045864">
    <property type="entry name" value="aa-tRNA-synth_II/BPL/LPL"/>
</dbReference>
<dbReference type="PANTHER" id="PTHR12835:SF5">
    <property type="entry name" value="BIOTIN--PROTEIN LIGASE"/>
    <property type="match status" value="1"/>
</dbReference>
<dbReference type="PROSITE" id="PS51733">
    <property type="entry name" value="BPL_LPL_CATALYTIC"/>
    <property type="match status" value="1"/>
</dbReference>
<dbReference type="InterPro" id="IPR003142">
    <property type="entry name" value="BPL_C"/>
</dbReference>
<dbReference type="Pfam" id="PF03099">
    <property type="entry name" value="BPL_LplA_LipB"/>
    <property type="match status" value="1"/>
</dbReference>
<dbReference type="InterPro" id="IPR036388">
    <property type="entry name" value="WH-like_DNA-bd_sf"/>
</dbReference>
<dbReference type="Gene3D" id="1.10.10.10">
    <property type="entry name" value="Winged helix-like DNA-binding domain superfamily/Winged helix DNA-binding domain"/>
    <property type="match status" value="1"/>
</dbReference>
<protein>
    <recommendedName>
        <fullName evidence="3">Bifunctional ligase/repressor BirA</fullName>
    </recommendedName>
    <alternativeName>
        <fullName evidence="3">Biotin--[acetyl-CoA-carboxylase] ligase</fullName>
        <ecNumber evidence="3">6.3.4.15</ecNumber>
    </alternativeName>
    <alternativeName>
        <fullName evidence="3">Biotin--protein ligase</fullName>
    </alternativeName>
    <alternativeName>
        <fullName evidence="3">Biotin-[acetyl-CoA carboxylase] synthetase</fullName>
    </alternativeName>
</protein>
<dbReference type="SUPFAM" id="SSF46785">
    <property type="entry name" value="Winged helix' DNA-binding domain"/>
    <property type="match status" value="1"/>
</dbReference>